<dbReference type="Proteomes" id="UP000324222">
    <property type="component" value="Unassembled WGS sequence"/>
</dbReference>
<sequence length="85" mass="9445">MKEIVKITVLVVEREVEVVAVAVVLAVVVEVVVVVVAVSSECKPVHRLSPLRRYSTNTTPLIFPSTSLPLRLLFIILQHERMALT</sequence>
<gene>
    <name evidence="2" type="ORF">E2C01_094429</name>
</gene>
<comment type="caution">
    <text evidence="2">The sequence shown here is derived from an EMBL/GenBank/DDBJ whole genome shotgun (WGS) entry which is preliminary data.</text>
</comment>
<evidence type="ECO:0000313" key="2">
    <source>
        <dbReference type="EMBL" id="MPC99035.1"/>
    </source>
</evidence>
<organism evidence="2 3">
    <name type="scientific">Portunus trituberculatus</name>
    <name type="common">Swimming crab</name>
    <name type="synonym">Neptunus trituberculatus</name>
    <dbReference type="NCBI Taxonomy" id="210409"/>
    <lineage>
        <taxon>Eukaryota</taxon>
        <taxon>Metazoa</taxon>
        <taxon>Ecdysozoa</taxon>
        <taxon>Arthropoda</taxon>
        <taxon>Crustacea</taxon>
        <taxon>Multicrustacea</taxon>
        <taxon>Malacostraca</taxon>
        <taxon>Eumalacostraca</taxon>
        <taxon>Eucarida</taxon>
        <taxon>Decapoda</taxon>
        <taxon>Pleocyemata</taxon>
        <taxon>Brachyura</taxon>
        <taxon>Eubrachyura</taxon>
        <taxon>Portunoidea</taxon>
        <taxon>Portunidae</taxon>
        <taxon>Portuninae</taxon>
        <taxon>Portunus</taxon>
    </lineage>
</organism>
<evidence type="ECO:0000256" key="1">
    <source>
        <dbReference type="SAM" id="Phobius"/>
    </source>
</evidence>
<accession>A0A5B7JWU4</accession>
<dbReference type="AlphaFoldDB" id="A0A5B7JWU4"/>
<keyword evidence="3" id="KW-1185">Reference proteome</keyword>
<dbReference type="EMBL" id="VSRR010116700">
    <property type="protein sequence ID" value="MPC99035.1"/>
    <property type="molecule type" value="Genomic_DNA"/>
</dbReference>
<keyword evidence="1" id="KW-0472">Membrane</keyword>
<name>A0A5B7JWU4_PORTR</name>
<keyword evidence="1" id="KW-0812">Transmembrane</keyword>
<proteinExistence type="predicted"/>
<evidence type="ECO:0000313" key="3">
    <source>
        <dbReference type="Proteomes" id="UP000324222"/>
    </source>
</evidence>
<keyword evidence="1" id="KW-1133">Transmembrane helix</keyword>
<reference evidence="2 3" key="1">
    <citation type="submission" date="2019-05" db="EMBL/GenBank/DDBJ databases">
        <title>Another draft genome of Portunus trituberculatus and its Hox gene families provides insights of decapod evolution.</title>
        <authorList>
            <person name="Jeong J.-H."/>
            <person name="Song I."/>
            <person name="Kim S."/>
            <person name="Choi T."/>
            <person name="Kim D."/>
            <person name="Ryu S."/>
            <person name="Kim W."/>
        </authorList>
    </citation>
    <scope>NUCLEOTIDE SEQUENCE [LARGE SCALE GENOMIC DNA]</scope>
    <source>
        <tissue evidence="2">Muscle</tissue>
    </source>
</reference>
<protein>
    <submittedName>
        <fullName evidence="2">Uncharacterized protein</fullName>
    </submittedName>
</protein>
<feature type="transmembrane region" description="Helical" evidence="1">
    <location>
        <begin position="18"/>
        <end position="38"/>
    </location>
</feature>
<feature type="transmembrane region" description="Helical" evidence="1">
    <location>
        <begin position="59"/>
        <end position="77"/>
    </location>
</feature>